<reference evidence="2 3" key="1">
    <citation type="submission" date="2008-03" db="EMBL/GenBank/DDBJ databases">
        <title>Sequencing of the draft genome and assembly of Burkholderia ambifaria MEX-5.</title>
        <authorList>
            <consortium name="US DOE Joint Genome Institute (JGI-PGF)"/>
            <person name="Copeland A."/>
            <person name="Lucas S."/>
            <person name="Lapidus A."/>
            <person name="Glavina del Rio T."/>
            <person name="Dalin E."/>
            <person name="Tice H."/>
            <person name="Bruce D."/>
            <person name="Goodwin L."/>
            <person name="Pitluck S."/>
            <person name="Larimer F."/>
            <person name="Land M.L."/>
            <person name="Hauser L."/>
            <person name="Tiedje J."/>
            <person name="Richardson P."/>
        </authorList>
    </citation>
    <scope>NUCLEOTIDE SEQUENCE [LARGE SCALE GENOMIC DNA]</scope>
    <source>
        <strain evidence="2 3">MEX-5</strain>
    </source>
</reference>
<feature type="region of interest" description="Disordered" evidence="1">
    <location>
        <begin position="1"/>
        <end position="41"/>
    </location>
</feature>
<evidence type="ECO:0000256" key="1">
    <source>
        <dbReference type="SAM" id="MobiDB-lite"/>
    </source>
</evidence>
<comment type="caution">
    <text evidence="2">The sequence shown here is derived from an EMBL/GenBank/DDBJ whole genome shotgun (WGS) entry which is preliminary data.</text>
</comment>
<accession>B1TCT4</accession>
<gene>
    <name evidence="2" type="ORF">BamMEX5DRAFT_5600</name>
</gene>
<sequence length="146" mass="16783">MQVDRDARMLGQERVDDRHDARLPEVGRRAEPHGPRQRLRAEPHAAFEFVRFGKQPPRAGDQRAALVGEADRAGRAREQRRAVMALERRQPLGDRGRRQADLAAGRGQPALFHDAQEQREVIEQHSSLSPNYIFEVCPIIRLNRKR</sequence>
<organism evidence="2 3">
    <name type="scientific">Burkholderia ambifaria MEX-5</name>
    <dbReference type="NCBI Taxonomy" id="396597"/>
    <lineage>
        <taxon>Bacteria</taxon>
        <taxon>Pseudomonadati</taxon>
        <taxon>Pseudomonadota</taxon>
        <taxon>Betaproteobacteria</taxon>
        <taxon>Burkholderiales</taxon>
        <taxon>Burkholderiaceae</taxon>
        <taxon>Burkholderia</taxon>
        <taxon>Burkholderia cepacia complex</taxon>
    </lineage>
</organism>
<proteinExistence type="predicted"/>
<feature type="compositionally biased region" description="Basic and acidic residues" evidence="1">
    <location>
        <begin position="87"/>
        <end position="100"/>
    </location>
</feature>
<name>B1TCT4_9BURK</name>
<dbReference type="Proteomes" id="UP000004814">
    <property type="component" value="Unassembled WGS sequence"/>
</dbReference>
<dbReference type="EMBL" id="ABLK01000265">
    <property type="protein sequence ID" value="EDT38613.1"/>
    <property type="molecule type" value="Genomic_DNA"/>
</dbReference>
<dbReference type="AlphaFoldDB" id="B1TCT4"/>
<evidence type="ECO:0000313" key="2">
    <source>
        <dbReference type="EMBL" id="EDT38613.1"/>
    </source>
</evidence>
<feature type="region of interest" description="Disordered" evidence="1">
    <location>
        <begin position="87"/>
        <end position="109"/>
    </location>
</feature>
<protein>
    <submittedName>
        <fullName evidence="2">Uncharacterized protein</fullName>
    </submittedName>
</protein>
<evidence type="ECO:0000313" key="3">
    <source>
        <dbReference type="Proteomes" id="UP000004814"/>
    </source>
</evidence>